<keyword evidence="4" id="KW-1185">Reference proteome</keyword>
<feature type="compositionally biased region" description="Low complexity" evidence="1">
    <location>
        <begin position="313"/>
        <end position="328"/>
    </location>
</feature>
<keyword evidence="2" id="KW-0812">Transmembrane</keyword>
<dbReference type="AlphaFoldDB" id="A0A562LVE8"/>
<evidence type="ECO:0000256" key="2">
    <source>
        <dbReference type="SAM" id="Phobius"/>
    </source>
</evidence>
<keyword evidence="2" id="KW-0472">Membrane</keyword>
<accession>A0A562LVE8</accession>
<comment type="caution">
    <text evidence="3">The sequence shown here is derived from an EMBL/GenBank/DDBJ whole genome shotgun (WGS) entry which is preliminary data.</text>
</comment>
<sequence>MSQRVGAVTGARPEDVVGVLVERPLPLPPERAVLLSRWQSFSTLWRQQWHPAPREERHVRWAAAVFSVLVNLFFAGALVWLMYLQFLGMEPPPQGEQVVQVEFMGKGTPGEVGGGAPEAPADPAPDSPATPSREIAREAQPPVDTEVDAGSFPEVPAQVVDANSPAPELTGAPLEVREREVAAPPEPAASQAQAVAVSEPVPDSTDVFVLPPPRTVAPRPESAPRALQANASQVQEREVAAPVRAHVPLVETDTPAARPLVARAPQMVARDVVAPVQAPSPRVVELRSPAVRELAARTPSVREREVRAPAPVPAQSSTGPSTTPAATSRQATAPARLTASTSGRAATSATAPASSSSAPTPGAAPAVRAPGMASPGTGPKAQPAPGSWATPSRADDWGDSAHNTPGGQRGVAPGVFNADGSVRLADGPGSASPGMPPGAITQEIANLDRAGTWLKRKPTDFEPTSFDKYWVPNETLLAEWVRKSIKEVLIPIPGTNKRIRCAVVLLALGGACGITDPNLNEQPASARPPPDVPFKPHLQDDNGSLRPGQPPGG</sequence>
<dbReference type="EMBL" id="VLKP01000005">
    <property type="protein sequence ID" value="TWI11610.1"/>
    <property type="molecule type" value="Genomic_DNA"/>
</dbReference>
<feature type="region of interest" description="Disordered" evidence="1">
    <location>
        <begin position="519"/>
        <end position="553"/>
    </location>
</feature>
<feature type="region of interest" description="Disordered" evidence="1">
    <location>
        <begin position="105"/>
        <end position="150"/>
    </location>
</feature>
<reference evidence="3 4" key="1">
    <citation type="journal article" date="2015" name="Stand. Genomic Sci.">
        <title>Genomic Encyclopedia of Bacterial and Archaeal Type Strains, Phase III: the genomes of soil and plant-associated and newly described type strains.</title>
        <authorList>
            <person name="Whitman W.B."/>
            <person name="Woyke T."/>
            <person name="Klenk H.P."/>
            <person name="Zhou Y."/>
            <person name="Lilburn T.G."/>
            <person name="Beck B.J."/>
            <person name="De Vos P."/>
            <person name="Vandamme P."/>
            <person name="Eisen J.A."/>
            <person name="Garrity G."/>
            <person name="Hugenholtz P."/>
            <person name="Kyrpides N.C."/>
        </authorList>
    </citation>
    <scope>NUCLEOTIDE SEQUENCE [LARGE SCALE GENOMIC DNA]</scope>
    <source>
        <strain evidence="3 4">CGMCC 1.10136</strain>
    </source>
</reference>
<feature type="compositionally biased region" description="Gly residues" evidence="1">
    <location>
        <begin position="107"/>
        <end position="116"/>
    </location>
</feature>
<feature type="transmembrane region" description="Helical" evidence="2">
    <location>
        <begin position="61"/>
        <end position="83"/>
    </location>
</feature>
<keyword evidence="2" id="KW-1133">Transmembrane helix</keyword>
<dbReference type="Proteomes" id="UP000316471">
    <property type="component" value="Unassembled WGS sequence"/>
</dbReference>
<proteinExistence type="predicted"/>
<organism evidence="3 4">
    <name type="scientific">Aerolutibacter ruishenii</name>
    <dbReference type="NCBI Taxonomy" id="686800"/>
    <lineage>
        <taxon>Bacteria</taxon>
        <taxon>Pseudomonadati</taxon>
        <taxon>Pseudomonadota</taxon>
        <taxon>Gammaproteobacteria</taxon>
        <taxon>Lysobacterales</taxon>
        <taxon>Lysobacteraceae</taxon>
        <taxon>Aerolutibacter</taxon>
    </lineage>
</organism>
<feature type="region of interest" description="Disordered" evidence="1">
    <location>
        <begin position="295"/>
        <end position="435"/>
    </location>
</feature>
<gene>
    <name evidence="3" type="ORF">IP93_01511</name>
</gene>
<name>A0A562LVE8_9GAMM</name>
<evidence type="ECO:0000313" key="3">
    <source>
        <dbReference type="EMBL" id="TWI11610.1"/>
    </source>
</evidence>
<protein>
    <recommendedName>
        <fullName evidence="5">Transmembrane repetitive protein</fullName>
    </recommendedName>
</protein>
<evidence type="ECO:0008006" key="5">
    <source>
        <dbReference type="Google" id="ProtNLM"/>
    </source>
</evidence>
<evidence type="ECO:0000313" key="4">
    <source>
        <dbReference type="Proteomes" id="UP000316471"/>
    </source>
</evidence>
<evidence type="ECO:0000256" key="1">
    <source>
        <dbReference type="SAM" id="MobiDB-lite"/>
    </source>
</evidence>
<feature type="compositionally biased region" description="Low complexity" evidence="1">
    <location>
        <begin position="338"/>
        <end position="366"/>
    </location>
</feature>